<name>U9ULX0_RHIID</name>
<dbReference type="EMBL" id="KI277103">
    <property type="protein sequence ID" value="ESA20687.1"/>
    <property type="molecule type" value="Genomic_DNA"/>
</dbReference>
<dbReference type="AlphaFoldDB" id="U9ULX0"/>
<gene>
    <name evidence="3" type="ORF">GLOINDRAFT_18258</name>
</gene>
<accession>U9ULX0</accession>
<feature type="domain" description="MIR" evidence="2">
    <location>
        <begin position="117"/>
        <end position="172"/>
    </location>
</feature>
<dbReference type="PROSITE" id="PS50919">
    <property type="entry name" value="MIR"/>
    <property type="match status" value="1"/>
</dbReference>
<dbReference type="HOGENOM" id="CLU_609139_0_0_1"/>
<evidence type="ECO:0000313" key="3">
    <source>
        <dbReference type="EMBL" id="ESA20687.1"/>
    </source>
</evidence>
<sequence>PTIKLPTEINDIENLRNALKEDVSFKVFKITNKRKLQSLKYNPKKDDKNSKFILKFRKLCYNAEINDIEEQKKYLYKSLPADNNYTYFLTEFLKRMENVNSMNELIKEFEEIITDEANLIKHESTVTLKHVPTGKYLTSVLDLNYTTRGKNQLVFAGNSNLDPNALWNIRFFNLNNKNNNKVLASYTETSNYLLHHKVTSRPLGVPFTRDFDGNNPPRYNLSPSSSNLEVSCNLQNCYDGNWEISHSKLENHQGYLKSNDTINLSLNNLNGLYKGPVRFLRSHDIQFTIENDTFQEVVCHNETDSNLKLTRAKFALSLVDSNILLPTEIDSIVKLRKALKEDISFTIFKNTNKRKLQSLNYIPETLKHVATGKYLSSDGSYENLRYITGSFCRGPEPDPNSLWKIKFGNELITYADTSIRFQHVKPTSNNFLGIDSRCTSPSTNYTEGID</sequence>
<evidence type="ECO:0000259" key="2">
    <source>
        <dbReference type="PROSITE" id="PS50919"/>
    </source>
</evidence>
<dbReference type="InterPro" id="IPR036300">
    <property type="entry name" value="MIR_dom_sf"/>
</dbReference>
<dbReference type="VEuPathDB" id="FungiDB:RhiirFUN_012016"/>
<protein>
    <recommendedName>
        <fullName evidence="2">MIR domain-containing protein</fullName>
    </recommendedName>
</protein>
<dbReference type="VEuPathDB" id="FungiDB:RhiirFUN_012106"/>
<keyword evidence="1" id="KW-0677">Repeat</keyword>
<dbReference type="InterPro" id="IPR016093">
    <property type="entry name" value="MIR_motif"/>
</dbReference>
<reference evidence="3" key="1">
    <citation type="submission" date="2013-07" db="EMBL/GenBank/DDBJ databases">
        <title>The genome of an arbuscular mycorrhizal fungus provides insights into the evolution of the oldest plant symbiosis.</title>
        <authorList>
            <consortium name="DOE Joint Genome Institute"/>
            <person name="Tisserant E."/>
            <person name="Malbreil M."/>
            <person name="Kuo A."/>
            <person name="Kohler A."/>
            <person name="Symeonidi A."/>
            <person name="Balestrini R."/>
            <person name="Charron P."/>
            <person name="Duensing N."/>
            <person name="Frei-dit-Frey N."/>
            <person name="Gianinazzi-Pearson V."/>
            <person name="Gilbert B."/>
            <person name="Handa Y."/>
            <person name="Hijri M."/>
            <person name="Kaul R."/>
            <person name="Kawaguchi M."/>
            <person name="Krajinski F."/>
            <person name="Lammers P."/>
            <person name="Lapierre D."/>
            <person name="Masclaux F.G."/>
            <person name="Murat C."/>
            <person name="Morin E."/>
            <person name="Ndikumana S."/>
            <person name="Pagni M."/>
            <person name="Petitpierre D."/>
            <person name="Requena N."/>
            <person name="Rosikiewicz P."/>
            <person name="Riley R."/>
            <person name="Saito K."/>
            <person name="San Clemente H."/>
            <person name="Shapiro H."/>
            <person name="van Tuinen D."/>
            <person name="Becard G."/>
            <person name="Bonfante P."/>
            <person name="Paszkowski U."/>
            <person name="Shachar-Hill Y."/>
            <person name="Young J.P."/>
            <person name="Sanders I.R."/>
            <person name="Henrissat B."/>
            <person name="Rensing S.A."/>
            <person name="Grigoriev I.V."/>
            <person name="Corradi N."/>
            <person name="Roux C."/>
            <person name="Martin F."/>
        </authorList>
    </citation>
    <scope>NUCLEOTIDE SEQUENCE</scope>
    <source>
        <strain evidence="3">DAOM 197198</strain>
    </source>
</reference>
<proteinExistence type="predicted"/>
<dbReference type="SUPFAM" id="SSF82109">
    <property type="entry name" value="MIR domain"/>
    <property type="match status" value="1"/>
</dbReference>
<evidence type="ECO:0000256" key="1">
    <source>
        <dbReference type="ARBA" id="ARBA00022737"/>
    </source>
</evidence>
<dbReference type="Gene3D" id="2.80.10.50">
    <property type="match status" value="2"/>
</dbReference>
<feature type="non-terminal residue" evidence="3">
    <location>
        <position position="1"/>
    </location>
</feature>
<organism evidence="3">
    <name type="scientific">Rhizophagus irregularis (strain DAOM 181602 / DAOM 197198 / MUCL 43194)</name>
    <name type="common">Arbuscular mycorrhizal fungus</name>
    <name type="synonym">Glomus intraradices</name>
    <dbReference type="NCBI Taxonomy" id="747089"/>
    <lineage>
        <taxon>Eukaryota</taxon>
        <taxon>Fungi</taxon>
        <taxon>Fungi incertae sedis</taxon>
        <taxon>Mucoromycota</taxon>
        <taxon>Glomeromycotina</taxon>
        <taxon>Glomeromycetes</taxon>
        <taxon>Glomerales</taxon>
        <taxon>Glomeraceae</taxon>
        <taxon>Rhizophagus</taxon>
    </lineage>
</organism>